<accession>A0AA41Q497</accession>
<proteinExistence type="predicted"/>
<reference evidence="1" key="1">
    <citation type="submission" date="2022-01" db="EMBL/GenBank/DDBJ databases">
        <title>Genome-Based Taxonomic Classification of the Phylum Actinobacteria.</title>
        <authorList>
            <person name="Gao Y."/>
        </authorList>
    </citation>
    <scope>NUCLEOTIDE SEQUENCE</scope>
    <source>
        <strain evidence="1">KLBMP 8922</strain>
    </source>
</reference>
<comment type="caution">
    <text evidence="1">The sequence shown here is derived from an EMBL/GenBank/DDBJ whole genome shotgun (WGS) entry which is preliminary data.</text>
</comment>
<dbReference type="Pfam" id="PF19985">
    <property type="entry name" value="DUF6421"/>
    <property type="match status" value="1"/>
</dbReference>
<protein>
    <submittedName>
        <fullName evidence="1">DUF6421 family protein</fullName>
    </submittedName>
</protein>
<gene>
    <name evidence="1" type="ORF">LZ495_27475</name>
</gene>
<evidence type="ECO:0000313" key="2">
    <source>
        <dbReference type="Proteomes" id="UP001165378"/>
    </source>
</evidence>
<dbReference type="RefSeq" id="WP_235055600.1">
    <property type="nucleotide sequence ID" value="NZ_JAKFHA010000019.1"/>
</dbReference>
<name>A0AA41Q497_9ACTN</name>
<keyword evidence="2" id="KW-1185">Reference proteome</keyword>
<dbReference type="AlphaFoldDB" id="A0AA41Q497"/>
<dbReference type="InterPro" id="IPR046306">
    <property type="entry name" value="DUF6421"/>
</dbReference>
<sequence>MATRTPVRPAHVGATADHPAWLRLKAAVAELRPLQSADGSIDGSVQDLGRARELVAEIAASVGDMARVLPHDAEYLEAVVRDFGRWVDGGFAVPDFLDALLAFRPELARRDGLEHLVVFPMYTQNGNTSRNFEAVLIRVVWPEWIAELEAGRYDNPMFVPIAFSDFTAGYDTDSAVLFPETVAVREVPRFTWGGIFCDREAARFRMVTKEAADSLGLDLPADLRALLESQERTQDAFVLWDLIHDRTHSRGHLPFDPFMIKQRMPYWMYALEELRCDLTAFREAVDLEKQGIEAARHVQYAVLCDRLFRFPVTGGRVRNYDGLGGQLLFAFLHRAGVLEWHDGKLSVDWDRVADAVIALGAEVDELYRQGVDRSRVAHWMAAYALVTSFVPAHPASVWAKGPDALPLDGPPKHLVDAVLPDEFPLSMFYEGLNRRLSGVIASTRGIVGGTGR</sequence>
<organism evidence="1 2">
    <name type="scientific">Yinghuangia soli</name>
    <dbReference type="NCBI Taxonomy" id="2908204"/>
    <lineage>
        <taxon>Bacteria</taxon>
        <taxon>Bacillati</taxon>
        <taxon>Actinomycetota</taxon>
        <taxon>Actinomycetes</taxon>
        <taxon>Kitasatosporales</taxon>
        <taxon>Streptomycetaceae</taxon>
        <taxon>Yinghuangia</taxon>
    </lineage>
</organism>
<dbReference type="Proteomes" id="UP001165378">
    <property type="component" value="Unassembled WGS sequence"/>
</dbReference>
<dbReference type="EMBL" id="JAKFHA010000019">
    <property type="protein sequence ID" value="MCF2530932.1"/>
    <property type="molecule type" value="Genomic_DNA"/>
</dbReference>
<evidence type="ECO:0000313" key="1">
    <source>
        <dbReference type="EMBL" id="MCF2530932.1"/>
    </source>
</evidence>